<dbReference type="RefSeq" id="WP_080160387.1">
    <property type="nucleotide sequence ID" value="NZ_CP030219.1"/>
</dbReference>
<dbReference type="EMBL" id="CP030219">
    <property type="protein sequence ID" value="AXD70086.1"/>
    <property type="molecule type" value="Genomic_DNA"/>
</dbReference>
<protein>
    <submittedName>
        <fullName evidence="2">Uncharacterized protein</fullName>
    </submittedName>
</protein>
<dbReference type="Proteomes" id="UP000251994">
    <property type="component" value="Chromosome"/>
</dbReference>
<sequence length="285" mass="32299">MFSDKQKQQIGNNSYAIQAGNNVNVSGMSFSEVRELFNILFENQFPKLKDVAYAAAQENAKDFEERVVSDLTKNVDRLIIDKFCDPDVQATLTEALKSSARKGKKANMDVLSQLLVERVSNNNDDFRDIVLTEAVTVVPKLTQQQISLITIVFLLKNVEIKDPVNGVRLDLLERNFRSFESMYTDGFNLSQAQIYHIQYAGACSWNTFLGINVEDYFMNKYPTDIKDKSAYISNLKLVAPHVSAFLEKFSKSNYQGIELTSVGQAIALAVISRYVGRLDYNIWLK</sequence>
<dbReference type="InterPro" id="IPR053773">
    <property type="entry name" value="Vpar_1526-like"/>
</dbReference>
<evidence type="ECO:0000313" key="2">
    <source>
        <dbReference type="EMBL" id="MLW01557.1"/>
    </source>
</evidence>
<accession>A0A344S5E7</accession>
<evidence type="ECO:0000313" key="1">
    <source>
        <dbReference type="EMBL" id="AXD70086.1"/>
    </source>
</evidence>
<dbReference type="EMBL" id="RVIJ01000015">
    <property type="protein sequence ID" value="MLW01557.1"/>
    <property type="molecule type" value="Genomic_DNA"/>
</dbReference>
<reference evidence="1 3" key="1">
    <citation type="submission" date="2018-06" db="EMBL/GenBank/DDBJ databases">
        <title>Completed Genome Sequences of 32 Strains from Various Serotypes of Salmonella enterica.</title>
        <authorList>
            <person name="Nash J.H.E."/>
            <person name="Robertson J."/>
            <person name="Bessonov K."/>
        </authorList>
    </citation>
    <scope>NUCLEOTIDE SEQUENCE [LARGE SCALE GENOMIC DNA]</scope>
    <source>
        <strain evidence="1 3">SA20021456</strain>
    </source>
</reference>
<dbReference type="Proteomes" id="UP000885392">
    <property type="component" value="Unassembled WGS sequence"/>
</dbReference>
<gene>
    <name evidence="1" type="ORF">CHC34_03360</name>
    <name evidence="2" type="ORF">EAK82_15290</name>
</gene>
<organism evidence="2">
    <name type="scientific">Salmonella enterica</name>
    <name type="common">Salmonella choleraesuis</name>
    <dbReference type="NCBI Taxonomy" id="28901"/>
    <lineage>
        <taxon>Bacteria</taxon>
        <taxon>Pseudomonadati</taxon>
        <taxon>Pseudomonadota</taxon>
        <taxon>Gammaproteobacteria</taxon>
        <taxon>Enterobacterales</taxon>
        <taxon>Enterobacteriaceae</taxon>
        <taxon>Salmonella</taxon>
    </lineage>
</organism>
<dbReference type="NCBIfam" id="NF045477">
    <property type="entry name" value="LPO_1073_dom"/>
    <property type="match status" value="1"/>
</dbReference>
<proteinExistence type="predicted"/>
<name>A0A344S5E7_SALER</name>
<reference evidence="2" key="2">
    <citation type="submission" date="2018-10" db="EMBL/GenBank/DDBJ databases">
        <authorList>
            <consortium name="PulseNet: The National Subtyping Network for Foodborne Disease Surveillance"/>
            <person name="Tarr C.L."/>
            <person name="Trees E."/>
            <person name="Katz L.S."/>
            <person name="Carleton-Romer H.A."/>
            <person name="Stroika S."/>
            <person name="Kucerova Z."/>
            <person name="Roache K.F."/>
            <person name="Sabol A.L."/>
            <person name="Besser J."/>
            <person name="Gerner-Smidt P."/>
        </authorList>
    </citation>
    <scope>NUCLEOTIDE SEQUENCE [LARGE SCALE GENOMIC DNA]</scope>
    <source>
        <strain evidence="2">PNUSAS038541</strain>
    </source>
</reference>
<evidence type="ECO:0000313" key="3">
    <source>
        <dbReference type="Proteomes" id="UP000251994"/>
    </source>
</evidence>
<dbReference type="AlphaFoldDB" id="A0A344S5E7"/>